<dbReference type="SUPFAM" id="SSF51419">
    <property type="entry name" value="PLP-binding barrel"/>
    <property type="match status" value="1"/>
</dbReference>
<evidence type="ECO:0000256" key="2">
    <source>
        <dbReference type="HAMAP-Rule" id="MF_02087"/>
    </source>
</evidence>
<dbReference type="OrthoDB" id="9804072at2"/>
<comment type="function">
    <text evidence="2">Pyridoxal 5'-phosphate (PLP)-binding protein, which is involved in PLP homeostasis.</text>
</comment>
<dbReference type="InterPro" id="IPR029066">
    <property type="entry name" value="PLP-binding_barrel"/>
</dbReference>
<comment type="similarity">
    <text evidence="2 4">Belongs to the pyridoxal phosphate-binding protein YggS/PROSC family.</text>
</comment>
<dbReference type="RefSeq" id="WP_057874241.1">
    <property type="nucleotide sequence ID" value="NZ_AYYI01000048.1"/>
</dbReference>
<dbReference type="CDD" id="cd00635">
    <property type="entry name" value="PLPDE_III_YBL036c_like"/>
    <property type="match status" value="1"/>
</dbReference>
<dbReference type="PIRSF" id="PIRSF004848">
    <property type="entry name" value="YBL036c_PLPDEIII"/>
    <property type="match status" value="1"/>
</dbReference>
<evidence type="ECO:0000256" key="3">
    <source>
        <dbReference type="PIRSR" id="PIRSR004848-1"/>
    </source>
</evidence>
<gene>
    <name evidence="6" type="ORF">FC24_GL001801</name>
</gene>
<evidence type="ECO:0000259" key="5">
    <source>
        <dbReference type="Pfam" id="PF01168"/>
    </source>
</evidence>
<dbReference type="InterPro" id="IPR001608">
    <property type="entry name" value="Ala_racemase_N"/>
</dbReference>
<dbReference type="GO" id="GO:0030170">
    <property type="term" value="F:pyridoxal phosphate binding"/>
    <property type="evidence" value="ECO:0007669"/>
    <property type="project" value="UniProtKB-UniRule"/>
</dbReference>
<sequence length="222" mass="24570">MTIAANIQQVKQTIMSACADAGRQDKVTLVAVTKYHTVAEAQAVFAAGVTQLAENRMPGLLEKQTALPDPKIDWHFIGHLQRRKVKKVINNIAYLHSLDRLDLAKEIEKRAVQPVKCFVEVNVSGEASKDGVALADVAPFIKKLATFSKIKVVGLMTMAPIDADDPTLHQLFKQLRQKRDQIAALHLPYAPCHELSMGMSRDYRIAVLEGATFVRIGTALFR</sequence>
<dbReference type="PANTHER" id="PTHR10146">
    <property type="entry name" value="PROLINE SYNTHETASE CO-TRANSCRIBED BACTERIAL HOMOLOG PROTEIN"/>
    <property type="match status" value="1"/>
</dbReference>
<evidence type="ECO:0000313" key="6">
    <source>
        <dbReference type="EMBL" id="KRM97123.1"/>
    </source>
</evidence>
<feature type="domain" description="Alanine racemase N-terminal" evidence="5">
    <location>
        <begin position="4"/>
        <end position="221"/>
    </location>
</feature>
<evidence type="ECO:0000256" key="4">
    <source>
        <dbReference type="RuleBase" id="RU004514"/>
    </source>
</evidence>
<dbReference type="HAMAP" id="MF_02087">
    <property type="entry name" value="PLP_homeostasis"/>
    <property type="match status" value="1"/>
</dbReference>
<comment type="caution">
    <text evidence="6">The sequence shown here is derived from an EMBL/GenBank/DDBJ whole genome shotgun (WGS) entry which is preliminary data.</text>
</comment>
<dbReference type="NCBIfam" id="TIGR00044">
    <property type="entry name" value="YggS family pyridoxal phosphate-dependent enzyme"/>
    <property type="match status" value="1"/>
</dbReference>
<dbReference type="Proteomes" id="UP000051638">
    <property type="component" value="Unassembled WGS sequence"/>
</dbReference>
<feature type="modified residue" description="N6-(pyridoxal phosphate)lysine" evidence="2 3">
    <location>
        <position position="34"/>
    </location>
</feature>
<dbReference type="InterPro" id="IPR011078">
    <property type="entry name" value="PyrdxlP_homeostasis"/>
</dbReference>
<organism evidence="6 7">
    <name type="scientific">Loigolactobacillus rennini DSM 20253</name>
    <dbReference type="NCBI Taxonomy" id="1423796"/>
    <lineage>
        <taxon>Bacteria</taxon>
        <taxon>Bacillati</taxon>
        <taxon>Bacillota</taxon>
        <taxon>Bacilli</taxon>
        <taxon>Lactobacillales</taxon>
        <taxon>Lactobacillaceae</taxon>
        <taxon>Loigolactobacillus</taxon>
    </lineage>
</organism>
<dbReference type="EMBL" id="AYYI01000048">
    <property type="protein sequence ID" value="KRM97123.1"/>
    <property type="molecule type" value="Genomic_DNA"/>
</dbReference>
<dbReference type="Gene3D" id="3.20.20.10">
    <property type="entry name" value="Alanine racemase"/>
    <property type="match status" value="1"/>
</dbReference>
<proteinExistence type="inferred from homology"/>
<accession>A0A0R2DAG0</accession>
<evidence type="ECO:0000256" key="1">
    <source>
        <dbReference type="ARBA" id="ARBA00022898"/>
    </source>
</evidence>
<name>A0A0R2DAG0_9LACO</name>
<dbReference type="Pfam" id="PF01168">
    <property type="entry name" value="Ala_racemase_N"/>
    <property type="match status" value="1"/>
</dbReference>
<dbReference type="PATRIC" id="fig|1423796.3.peg.1828"/>
<dbReference type="AlphaFoldDB" id="A0A0R2DAG0"/>
<comment type="cofactor">
    <cofactor evidence="3">
        <name>pyridoxal 5'-phosphate</name>
        <dbReference type="ChEBI" id="CHEBI:597326"/>
    </cofactor>
</comment>
<dbReference type="STRING" id="1423796.FC24_GL001801"/>
<dbReference type="PROSITE" id="PS01211">
    <property type="entry name" value="UPF0001"/>
    <property type="match status" value="1"/>
</dbReference>
<keyword evidence="1 2" id="KW-0663">Pyridoxal phosphate</keyword>
<reference evidence="6 7" key="1">
    <citation type="journal article" date="2015" name="Genome Announc.">
        <title>Expanding the biotechnology potential of lactobacilli through comparative genomics of 213 strains and associated genera.</title>
        <authorList>
            <person name="Sun Z."/>
            <person name="Harris H.M."/>
            <person name="McCann A."/>
            <person name="Guo C."/>
            <person name="Argimon S."/>
            <person name="Zhang W."/>
            <person name="Yang X."/>
            <person name="Jeffery I.B."/>
            <person name="Cooney J.C."/>
            <person name="Kagawa T.F."/>
            <person name="Liu W."/>
            <person name="Song Y."/>
            <person name="Salvetti E."/>
            <person name="Wrobel A."/>
            <person name="Rasinkangas P."/>
            <person name="Parkhill J."/>
            <person name="Rea M.C."/>
            <person name="O'Sullivan O."/>
            <person name="Ritari J."/>
            <person name="Douillard F.P."/>
            <person name="Paul Ross R."/>
            <person name="Yang R."/>
            <person name="Briner A.E."/>
            <person name="Felis G.E."/>
            <person name="de Vos W.M."/>
            <person name="Barrangou R."/>
            <person name="Klaenhammer T.R."/>
            <person name="Caufield P.W."/>
            <person name="Cui Y."/>
            <person name="Zhang H."/>
            <person name="O'Toole P.W."/>
        </authorList>
    </citation>
    <scope>NUCLEOTIDE SEQUENCE [LARGE SCALE GENOMIC DNA]</scope>
    <source>
        <strain evidence="6 7">DSM 20253</strain>
    </source>
</reference>
<protein>
    <recommendedName>
        <fullName evidence="2">Pyridoxal phosphate homeostasis protein</fullName>
        <shortName evidence="2">PLP homeostasis protein</shortName>
    </recommendedName>
</protein>
<keyword evidence="7" id="KW-1185">Reference proteome</keyword>
<evidence type="ECO:0000313" key="7">
    <source>
        <dbReference type="Proteomes" id="UP000051638"/>
    </source>
</evidence>
<dbReference type="PANTHER" id="PTHR10146:SF14">
    <property type="entry name" value="PYRIDOXAL PHOSPHATE HOMEOSTASIS PROTEIN"/>
    <property type="match status" value="1"/>
</dbReference>